<dbReference type="AlphaFoldDB" id="A0A5C6TEI0"/>
<keyword evidence="4" id="KW-0732">Signal</keyword>
<dbReference type="Pfam" id="PF07249">
    <property type="entry name" value="Cerato-platanin"/>
    <property type="match status" value="1"/>
</dbReference>
<sequence length="189" mass="21116">MFVSRSAIVGLLLPSASAVSLTYSKLYDNNSIPVSQLACYKNGLIMDGQPEWQTIGDIPHSITGLEQVDGPDSPLCVSRWILTYGETSRPVLILDSAKEGFVSTLDALNWLTGNKGEELGKVEVKTTRVDRTNCAFPLRRYRRDSDVSWWFLPGICLANSFLEGIFCRLFSSSSWVQSFTVSWIPKRIE</sequence>
<feature type="chain" id="PRO_5023028515" evidence="4">
    <location>
        <begin position="19"/>
        <end position="189"/>
    </location>
</feature>
<dbReference type="InterPro" id="IPR036908">
    <property type="entry name" value="RlpA-like_sf"/>
</dbReference>
<proteinExistence type="inferred from homology"/>
<dbReference type="Gene3D" id="2.40.40.10">
    <property type="entry name" value="RlpA-like domain"/>
    <property type="match status" value="1"/>
</dbReference>
<accession>A0A5C6TEI0</accession>
<comment type="subcellular location">
    <subcellularLocation>
        <location evidence="1">Secreted</location>
    </subcellularLocation>
</comment>
<feature type="signal peptide" evidence="4">
    <location>
        <begin position="1"/>
        <end position="18"/>
    </location>
</feature>
<dbReference type="Proteomes" id="UP000321331">
    <property type="component" value="Unassembled WGS sequence"/>
</dbReference>
<evidence type="ECO:0000256" key="2">
    <source>
        <dbReference type="ARBA" id="ARBA00010421"/>
    </source>
</evidence>
<dbReference type="GO" id="GO:0005576">
    <property type="term" value="C:extracellular region"/>
    <property type="evidence" value="ECO:0007669"/>
    <property type="project" value="UniProtKB-SubCell"/>
</dbReference>
<name>A0A5C6TEI0_FUSOC</name>
<evidence type="ECO:0000313" key="6">
    <source>
        <dbReference type="Proteomes" id="UP000321331"/>
    </source>
</evidence>
<dbReference type="InterPro" id="IPR010829">
    <property type="entry name" value="Cerato-platanin"/>
</dbReference>
<evidence type="ECO:0000256" key="1">
    <source>
        <dbReference type="ARBA" id="ARBA00004613"/>
    </source>
</evidence>
<comment type="similarity">
    <text evidence="2">Belongs to the cerato-platanin family.</text>
</comment>
<protein>
    <submittedName>
        <fullName evidence="5">Uncharacterized protein</fullName>
    </submittedName>
</protein>
<gene>
    <name evidence="5" type="ORF">FocTR4_00003610</name>
</gene>
<evidence type="ECO:0000256" key="3">
    <source>
        <dbReference type="ARBA" id="ARBA00022525"/>
    </source>
</evidence>
<comment type="caution">
    <text evidence="5">The sequence shown here is derived from an EMBL/GenBank/DDBJ whole genome shotgun (WGS) entry which is preliminary data.</text>
</comment>
<organism evidence="5 6">
    <name type="scientific">Fusarium oxysporum f. sp. cubense</name>
    <dbReference type="NCBI Taxonomy" id="61366"/>
    <lineage>
        <taxon>Eukaryota</taxon>
        <taxon>Fungi</taxon>
        <taxon>Dikarya</taxon>
        <taxon>Ascomycota</taxon>
        <taxon>Pezizomycotina</taxon>
        <taxon>Sordariomycetes</taxon>
        <taxon>Hypocreomycetidae</taxon>
        <taxon>Hypocreales</taxon>
        <taxon>Nectriaceae</taxon>
        <taxon>Fusarium</taxon>
        <taxon>Fusarium oxysporum species complex</taxon>
    </lineage>
</organism>
<keyword evidence="3" id="KW-0964">Secreted</keyword>
<reference evidence="5 6" key="1">
    <citation type="submission" date="2019-07" db="EMBL/GenBank/DDBJ databases">
        <title>The First High-Quality Draft Genome Sequence of the Causal Agent of the Current Panama Disease Epidemic.</title>
        <authorList>
            <person name="Warmington R.J."/>
            <person name="Kay W."/>
            <person name="Jeffries A."/>
            <person name="Bebber D."/>
            <person name="Moore K."/>
            <person name="Studholme D.J."/>
        </authorList>
    </citation>
    <scope>NUCLEOTIDE SEQUENCE [LARGE SCALE GENOMIC DNA]</scope>
    <source>
        <strain evidence="5 6">TR4</strain>
    </source>
</reference>
<dbReference type="EMBL" id="VMNF01000005">
    <property type="protein sequence ID" value="TXC08548.1"/>
    <property type="molecule type" value="Genomic_DNA"/>
</dbReference>
<evidence type="ECO:0000313" key="5">
    <source>
        <dbReference type="EMBL" id="TXC08548.1"/>
    </source>
</evidence>
<evidence type="ECO:0000256" key="4">
    <source>
        <dbReference type="SAM" id="SignalP"/>
    </source>
</evidence>
<dbReference type="CDD" id="cd22778">
    <property type="entry name" value="DPBB_CEPL-like"/>
    <property type="match status" value="1"/>
</dbReference>